<proteinExistence type="inferred from homology"/>
<evidence type="ECO:0000256" key="8">
    <source>
        <dbReference type="ARBA" id="ARBA00023002"/>
    </source>
</evidence>
<dbReference type="PRINTS" id="PR00085">
    <property type="entry name" value="THFDHDRGNASE"/>
</dbReference>
<evidence type="ECO:0000256" key="11">
    <source>
        <dbReference type="ARBA" id="ARBA00023268"/>
    </source>
</evidence>
<keyword evidence="11" id="KW-0511">Multifunctional enzyme</keyword>
<dbReference type="Gene3D" id="3.40.50.720">
    <property type="entry name" value="NAD(P)-binding Rossmann-like Domain"/>
    <property type="match status" value="1"/>
</dbReference>
<dbReference type="PANTHER" id="PTHR48099">
    <property type="entry name" value="C-1-TETRAHYDROFOLATE SYNTHASE, CYTOPLASMIC-RELATED"/>
    <property type="match status" value="1"/>
</dbReference>
<keyword evidence="10" id="KW-0486">Methionine biosynthesis</keyword>
<evidence type="ECO:0000256" key="5">
    <source>
        <dbReference type="ARBA" id="ARBA00022755"/>
    </source>
</evidence>
<dbReference type="CDD" id="cd01080">
    <property type="entry name" value="NAD_bind_m-THF_DH_Cyclohyd"/>
    <property type="match status" value="1"/>
</dbReference>
<evidence type="ECO:0008006" key="15">
    <source>
        <dbReference type="Google" id="ProtNLM"/>
    </source>
</evidence>
<evidence type="ECO:0000313" key="14">
    <source>
        <dbReference type="EMBL" id="KKN33520.1"/>
    </source>
</evidence>
<evidence type="ECO:0000256" key="4">
    <source>
        <dbReference type="ARBA" id="ARBA00022605"/>
    </source>
</evidence>
<evidence type="ECO:0000256" key="6">
    <source>
        <dbReference type="ARBA" id="ARBA00022801"/>
    </source>
</evidence>
<dbReference type="InterPro" id="IPR020630">
    <property type="entry name" value="THF_DH/CycHdrlase_cat_dom"/>
</dbReference>
<evidence type="ECO:0000256" key="10">
    <source>
        <dbReference type="ARBA" id="ARBA00023167"/>
    </source>
</evidence>
<keyword evidence="3" id="KW-0554">One-carbon metabolism</keyword>
<evidence type="ECO:0000256" key="1">
    <source>
        <dbReference type="ARBA" id="ARBA00004777"/>
    </source>
</evidence>
<gene>
    <name evidence="14" type="ORF">LCGC14_0803000</name>
</gene>
<dbReference type="FunFam" id="3.40.50.10860:FF:000005">
    <property type="entry name" value="C-1-tetrahydrofolate synthase, cytoplasmic, putative"/>
    <property type="match status" value="1"/>
</dbReference>
<dbReference type="GO" id="GO:0009086">
    <property type="term" value="P:methionine biosynthetic process"/>
    <property type="evidence" value="ECO:0007669"/>
    <property type="project" value="UniProtKB-KW"/>
</dbReference>
<dbReference type="GO" id="GO:0035999">
    <property type="term" value="P:tetrahydrofolate interconversion"/>
    <property type="evidence" value="ECO:0007669"/>
    <property type="project" value="TreeGrafter"/>
</dbReference>
<keyword evidence="8" id="KW-0560">Oxidoreductase</keyword>
<dbReference type="Pfam" id="PF02882">
    <property type="entry name" value="THF_DHG_CYH_C"/>
    <property type="match status" value="1"/>
</dbReference>
<dbReference type="GO" id="GO:0005829">
    <property type="term" value="C:cytosol"/>
    <property type="evidence" value="ECO:0007669"/>
    <property type="project" value="TreeGrafter"/>
</dbReference>
<evidence type="ECO:0000256" key="2">
    <source>
        <dbReference type="ARBA" id="ARBA00011738"/>
    </source>
</evidence>
<feature type="domain" description="Tetrahydrofolate dehydrogenase/cyclohydrolase catalytic" evidence="12">
    <location>
        <begin position="6"/>
        <end position="123"/>
    </location>
</feature>
<dbReference type="AlphaFoldDB" id="A0A0F9PNZ6"/>
<dbReference type="Gene3D" id="3.40.50.10860">
    <property type="entry name" value="Leucine Dehydrogenase, chain A, domain 1"/>
    <property type="match status" value="1"/>
</dbReference>
<evidence type="ECO:0000259" key="12">
    <source>
        <dbReference type="Pfam" id="PF00763"/>
    </source>
</evidence>
<dbReference type="FunFam" id="3.40.50.720:FF:000094">
    <property type="entry name" value="Bifunctional protein FolD"/>
    <property type="match status" value="1"/>
</dbReference>
<dbReference type="InterPro" id="IPR020631">
    <property type="entry name" value="THF_DH/CycHdrlase_NAD-bd_dom"/>
</dbReference>
<keyword evidence="6" id="KW-0378">Hydrolase</keyword>
<dbReference type="GO" id="GO:0004477">
    <property type="term" value="F:methenyltetrahydrofolate cyclohydrolase activity"/>
    <property type="evidence" value="ECO:0007669"/>
    <property type="project" value="TreeGrafter"/>
</dbReference>
<accession>A0A0F9PNZ6</accession>
<dbReference type="GO" id="GO:0006164">
    <property type="term" value="P:purine nucleotide biosynthetic process"/>
    <property type="evidence" value="ECO:0007669"/>
    <property type="project" value="UniProtKB-KW"/>
</dbReference>
<sequence length="287" mass="31770">MLDKILDGKALANKLNLALQLEIKNTIDKTTVIPKLVTILVGKDPGSQIYIKIKQRTCEQVGIESELLQLDEKISKEKLIEKINELNLNDTVHGILLQLPLPNSLRAFTPEILEKISPEKDVDGLSLLNKGKLFDYDEELAPCTPKGIIKLLEHYNINLKGKEVVIINRSNLVGKPLIFMLLKRNATVTICHTSTLNLEDHMRRADILVVAVGRPNFVTKEKIKEGVIIIDVGTNRVDGKLCGDADLNDVLDKCTAISPSPGGIGPLTVSFLLQNVFTAYKNILNLL</sequence>
<comment type="subunit">
    <text evidence="2">Homodimer.</text>
</comment>
<dbReference type="InterPro" id="IPR036291">
    <property type="entry name" value="NAD(P)-bd_dom_sf"/>
</dbReference>
<reference evidence="14" key="1">
    <citation type="journal article" date="2015" name="Nature">
        <title>Complex archaea that bridge the gap between prokaryotes and eukaryotes.</title>
        <authorList>
            <person name="Spang A."/>
            <person name="Saw J.H."/>
            <person name="Jorgensen S.L."/>
            <person name="Zaremba-Niedzwiedzka K."/>
            <person name="Martijn J."/>
            <person name="Lind A.E."/>
            <person name="van Eijk R."/>
            <person name="Schleper C."/>
            <person name="Guy L."/>
            <person name="Ettema T.J."/>
        </authorList>
    </citation>
    <scope>NUCLEOTIDE SEQUENCE</scope>
</reference>
<keyword evidence="9" id="KW-0368">Histidine biosynthesis</keyword>
<dbReference type="GO" id="GO:0004488">
    <property type="term" value="F:methylenetetrahydrofolate dehydrogenase (NADP+) activity"/>
    <property type="evidence" value="ECO:0007669"/>
    <property type="project" value="InterPro"/>
</dbReference>
<evidence type="ECO:0000256" key="7">
    <source>
        <dbReference type="ARBA" id="ARBA00022857"/>
    </source>
</evidence>
<keyword evidence="4" id="KW-0028">Amino-acid biosynthesis</keyword>
<keyword evidence="7" id="KW-0521">NADP</keyword>
<organism evidence="14">
    <name type="scientific">marine sediment metagenome</name>
    <dbReference type="NCBI Taxonomy" id="412755"/>
    <lineage>
        <taxon>unclassified sequences</taxon>
        <taxon>metagenomes</taxon>
        <taxon>ecological metagenomes</taxon>
    </lineage>
</organism>
<evidence type="ECO:0000256" key="9">
    <source>
        <dbReference type="ARBA" id="ARBA00023102"/>
    </source>
</evidence>
<evidence type="ECO:0000256" key="3">
    <source>
        <dbReference type="ARBA" id="ARBA00022563"/>
    </source>
</evidence>
<dbReference type="SUPFAM" id="SSF51735">
    <property type="entry name" value="NAD(P)-binding Rossmann-fold domains"/>
    <property type="match status" value="1"/>
</dbReference>
<dbReference type="HAMAP" id="MF_01576">
    <property type="entry name" value="THF_DHG_CYH"/>
    <property type="match status" value="1"/>
</dbReference>
<dbReference type="InterPro" id="IPR000672">
    <property type="entry name" value="THF_DH/CycHdrlase"/>
</dbReference>
<dbReference type="Pfam" id="PF00763">
    <property type="entry name" value="THF_DHG_CYH"/>
    <property type="match status" value="1"/>
</dbReference>
<comment type="pathway">
    <text evidence="1">One-carbon metabolism; tetrahydrofolate interconversion.</text>
</comment>
<keyword evidence="5" id="KW-0658">Purine biosynthesis</keyword>
<protein>
    <recommendedName>
        <fullName evidence="15">Methenyltetrahydrofolate cyclohydrolase</fullName>
    </recommendedName>
</protein>
<dbReference type="EMBL" id="LAZR01002171">
    <property type="protein sequence ID" value="KKN33520.1"/>
    <property type="molecule type" value="Genomic_DNA"/>
</dbReference>
<dbReference type="SUPFAM" id="SSF53223">
    <property type="entry name" value="Aminoacid dehydrogenase-like, N-terminal domain"/>
    <property type="match status" value="1"/>
</dbReference>
<evidence type="ECO:0000259" key="13">
    <source>
        <dbReference type="Pfam" id="PF02882"/>
    </source>
</evidence>
<comment type="caution">
    <text evidence="14">The sequence shown here is derived from an EMBL/GenBank/DDBJ whole genome shotgun (WGS) entry which is preliminary data.</text>
</comment>
<feature type="domain" description="Tetrahydrofolate dehydrogenase/cyclohydrolase NAD(P)-binding" evidence="13">
    <location>
        <begin position="142"/>
        <end position="282"/>
    </location>
</feature>
<name>A0A0F9PNZ6_9ZZZZ</name>
<dbReference type="GO" id="GO:0000105">
    <property type="term" value="P:L-histidine biosynthetic process"/>
    <property type="evidence" value="ECO:0007669"/>
    <property type="project" value="UniProtKB-KW"/>
</dbReference>
<dbReference type="InterPro" id="IPR046346">
    <property type="entry name" value="Aminoacid_DH-like_N_sf"/>
</dbReference>
<dbReference type="PANTHER" id="PTHR48099:SF5">
    <property type="entry name" value="C-1-TETRAHYDROFOLATE SYNTHASE, CYTOPLASMIC"/>
    <property type="match status" value="1"/>
</dbReference>